<dbReference type="InterPro" id="IPR000306">
    <property type="entry name" value="Znf_FYVE"/>
</dbReference>
<dbReference type="Gene3D" id="2.130.10.10">
    <property type="entry name" value="YVTN repeat-like/Quinoprotein amine dehydrogenase"/>
    <property type="match status" value="1"/>
</dbReference>
<dbReference type="InterPro" id="IPR056252">
    <property type="entry name" value="Alfy-like_Arm-like"/>
</dbReference>
<evidence type="ECO:0000313" key="14">
    <source>
        <dbReference type="WBParaSite" id="DME_0000925701-mRNA-1"/>
    </source>
</evidence>
<keyword evidence="9" id="KW-0812">Transmembrane</keyword>
<dbReference type="Gene3D" id="3.30.40.10">
    <property type="entry name" value="Zinc/RING finger domain, C3HC4 (zinc finger)"/>
    <property type="match status" value="1"/>
</dbReference>
<dbReference type="SUPFAM" id="SSF49899">
    <property type="entry name" value="Concanavalin A-like lectins/glucanases"/>
    <property type="match status" value="1"/>
</dbReference>
<dbReference type="Pfam" id="PF01363">
    <property type="entry name" value="FYVE"/>
    <property type="match status" value="1"/>
</dbReference>
<keyword evidence="3" id="KW-0677">Repeat</keyword>
<feature type="transmembrane region" description="Helical" evidence="9">
    <location>
        <begin position="12"/>
        <end position="36"/>
    </location>
</feature>
<feature type="region of interest" description="Disordered" evidence="8">
    <location>
        <begin position="2328"/>
        <end position="2375"/>
    </location>
</feature>
<dbReference type="InterPro" id="IPR013083">
    <property type="entry name" value="Znf_RING/FYVE/PHD"/>
</dbReference>
<reference evidence="14" key="1">
    <citation type="submission" date="2016-04" db="UniProtKB">
        <authorList>
            <consortium name="WormBaseParasite"/>
        </authorList>
    </citation>
    <scope>IDENTIFICATION</scope>
</reference>
<dbReference type="InterPro" id="IPR011011">
    <property type="entry name" value="Znf_FYVE_PHD"/>
</dbReference>
<dbReference type="Pfam" id="PF02138">
    <property type="entry name" value="Beach"/>
    <property type="match status" value="1"/>
</dbReference>
<dbReference type="Gene3D" id="1.25.10.10">
    <property type="entry name" value="Leucine-rich Repeat Variant"/>
    <property type="match status" value="1"/>
</dbReference>
<feature type="compositionally biased region" description="Polar residues" evidence="8">
    <location>
        <begin position="3222"/>
        <end position="3239"/>
    </location>
</feature>
<dbReference type="SUPFAM" id="SSF48371">
    <property type="entry name" value="ARM repeat"/>
    <property type="match status" value="1"/>
</dbReference>
<dbReference type="InterPro" id="IPR013320">
    <property type="entry name" value="ConA-like_dom_sf"/>
</dbReference>
<evidence type="ECO:0000256" key="1">
    <source>
        <dbReference type="ARBA" id="ARBA00022574"/>
    </source>
</evidence>
<dbReference type="InterPro" id="IPR001680">
    <property type="entry name" value="WD40_rpt"/>
</dbReference>
<sequence>MEGKLRALLLDIFILFFELLTQFEIIAVKIFLGIHVKRCGKVMRKRILMSKENLFRNLLLIKTCFQLNSEMSEADRSLTLLHLRKTFSEYCKISLNGQKDSERRFDRILPLFSKVMCMYPCAEEIVDNFKELCAFTGHLCRYLVQELRIRAANQNTELAALSISQFLLPDTSDSRGWILLSSVHYIISTDQPAVIDSICKAALPSTLVKALYLFFDLPVVQDKSILKARQKLHSLFLNVMDKLCCYKSVGEELARKDDLFLLFIGSSCACSIENFAWRKVTSQILVTLISKALSPAVIKYLHAKDCIHHFLLNIQKEADHLSDQKGIEVIICLLCILKDSAIVTNVIIQDFNKANGYEFLQDFILANQNREEGIRNVLLMLMSVVTSGVCEIHPSVSPGLVTLPSFQLPLPSGNGVSVRNIDACKALFQIFWKAKNERIVETTVDVLHNIYASDAANYFIMEKDCPLSSIIENMVTKSAKVQKKVLELIEYIVFHLNHIPCKELMTLSVLLKTQISEGNLDCCLFSLQTAFRILSANSILKDAFREVGLVETFTWTISYFKSVIKDRRLTENEHRIALLSTDILSILVSGKNANAKVFREIAGPKFILDLIYSDDEDWRASSLQLMKQLLILNNSEEQLSALFVILQSPSNTNLELKFVLLKSLLCILRESHKVRIMFRRVGGYLCLMSMLINLEGNFNEIHTVGSYLSTNESKTNLNGISSMMELIELIFKVLAISMRYEPSNAKHFSQDIKWDNLCIAIRISGAFNEDVEYIDATHNVWNSEPSDLHEQLSACHNVFQSKEPFNLSVLPEDMPLSIFLACCIARFLFNIALDNYEKPESDIVWSQEANLFSLNDPTSIVSWTSSVLVHPCALLSILHLIPAIKSMSYKWLAAAQLYNSMVVKALLRPERNQQIMCQYNMARSILKIGKFIFKSNQHLLLASFYYMLERLSSHAITATDLRHFLRLDMPLCCRSLEESENEDPIDGNEGGPVPIGRVKALVSMMTPRDHMIAQNPSFVEFDMAVEGFACLLVPSLSPISPELGGIGHGERLFPSLNGITIATWLYIEQFSEKRIDPHPIRLFSIFRSFNNPLKKHEAMKTSSVTCLSIQLSSIDRSLLICTAESDTTGNDLEIEKNLTEETLVRVALADLIGPRQWFHVAIVLTRSAFIYINGNLECTQKLNYIVQNIGGATTHLTQTNGVHAVIGTLPMYRSPSRLRFKIASFVLIEETLSADTISRIYHLEPHYIGNFQINDFGGLPLIPEERICLSLSPVADMELSISRIGSIYNKADSIFISTYLGISVHDRSTPLRILLNTVSHASGPARSFGAVLLGYLGMRTFVPCPVTQLLESVGGPSCLLGLVAMSTSSQELYASLKALTVAVKTDKKFAKQLIISRSYQTLAVLIEEKSDLLNSHILHLILSLVGTLDTSKDTATIPNMQIFEDIFCDIDIWKNVNNDLNRLLYEHFYELITDQQRENLNIIRRSSLFSRLLYRLFDSPQMIFAVNDIIFNLIAAVLQPPSDSNSLLKVGQLVAATLPSSSGIDKNENAYPMSVNDLQALLLNNKTTEVDRKLYDIYIRNRILNIIANTLAHSSPNNNLQMSENIVKILGFDWVLTLFMSEIHKSTLIIGIRILLQLVKHDHLLQKFKEGSSNGGWLSDADSVVRNRVAVLLGFSVSAHCGTIGAHININPELSECGGFTVLEHLFSCHFDKPQCYLAMFSIFVGQPVTNINLADDFSLDLIWSNVFGLSPSSSVSEAVSRAELCCEAVIPLFSMVRATLHLINSSRAIYFLIFLDFFVAEHDQNHAASIIHYSSTNSKDFCILCHTDDFINCLFSVLIPPSNCENALQSEDQVATSILSAAQSVLENPCSRSVLDLLKKILCNDLFHSRNGKWDSLLDTLIEKIPECGPFKRYYCIVLSELITVSMDHIIATVYYTGQPTRVLDFLFKGIALCRRSDCKGSPSDNLMHALDRTILYLLSRPIDSVQVQMSILDTLSEIIENRAIVLSPMHNDPLFFGPLTHLLFMLSVTPDILSKNDYPNLDHGSAQVALCASRVWQEVCEIKRVLLEDIFRRGFVPELNAARAILSHAASIQWLTFVDSQMNSTAIRNVSQIQQQIQSKITKVASGLQRLTSRKGMSSSSFSSSSIFLWRQPNITAEVVLMWIRVHTSLIRELVSAQCVSYHEWHSHTRKWCLQEWHSSESELTRERGIWGPEVGSSLDKFTLDMTEGPCRIRRKLIPNPSFYHHYPYRPHLDLPESKPLRVKVAISRDSKFYYEAMKRRRAKTIDSKIIDLSAMVNTPSEERSDFLFADVQEVSSSMIRRVSIKHNNMQSPFDNGETTNSEKENNGIDDDAGEENENIDEEENEESNDISSKADLKKDLKNGIKEEKIEQKRGPDNQTLLRLLEQVIFIFKSFLWFFTSFFVNVHFFSISLILTFFWGEQLHSMFRCARIQGLDTSEGLLLFGREHYYVVDGFTLLKTREIRDLDFLPPELHDPIIPYMACGTSHPIRKARLCSKFSYDDIREVHRRRYLLQPIAIEVFSADGRNYLLAFPRRMRNRVYQKFISLAKALKDGGIESVSGQRSGLPVEQSGRVSLLNSIIGQQSVTQRWLRGELNNFQYLMHLNTLAGRSYNDLSQYPIFPWILRDYESEVLDFADPRIFRDLSKPMGAQSAERLEQFMKRYREWDDPTGETPPYMFGTHYSSAMIVVSYLVRLEPFTQQFLKLQGGHFDLADRMFYSVGDAWLSASRNNMADVKELIPEFFSLPEMFINSNHFDLGIKQNGIRLDDVILPPWAKGDAREFVRVHREALECDYVSANLHNWIDLIFGYKQFGEPAVDALNVFHHLFYEGNVDFENIQDPLTRQRLQIGSGNFIENDRPHFFFYFRNATIGFINNFGQIPTQLFKKPHPQKKIVYADPYSSIMGLTTQRLFYHSLDSIKAPQQPIKELKSAVGSLIATEKSLTALEENRVLLSPNRYLSWGFLDRSIRIGIVDTDKSTCIHELCETSEITCCACSDSKTLFTGSTTGRVCMWNITDRASNLHMKHTFIAHTDAITALAACSAQTLLVSASRDCSAILWHLSGLTFIRQLRPHPSSVTCVAINEITGDIATASSSLLFIWSINGQLLSIVNNSDSSPINAGTNIILAIAFSYVNEWDRDNVVMCGGSDGVVRIYSLEMIETDSESTAVIPERSGLGTRPILSTAANLQQRLDKQRKRLRLGSSTSSLDTFSATESQAESPEPFSPVAYDSEENTSVNNNAKYWPPGGDMHSSNSEQKAWLRILVPRASLTAHTAFSRNDNPRPAPITAIAPSKDHKSLYVGDGVGRVWHWQMGEAGNRADHWIQDPSRHSCTQCLQRFSIAERRHHCRNCGHIFCSRCSRYETDIKHMRITKPVRVCQNCFLRLKAQGI</sequence>
<dbReference type="InterPro" id="IPR036322">
    <property type="entry name" value="WD40_repeat_dom_sf"/>
</dbReference>
<dbReference type="InterPro" id="IPR000409">
    <property type="entry name" value="BEACH_dom"/>
</dbReference>
<feature type="domain" description="BEACH-type PH" evidence="12">
    <location>
        <begin position="2440"/>
        <end position="2567"/>
    </location>
</feature>
<dbReference type="InterPro" id="IPR036372">
    <property type="entry name" value="BEACH_dom_sf"/>
</dbReference>
<dbReference type="PROSITE" id="PS50178">
    <property type="entry name" value="ZF_FYVE"/>
    <property type="match status" value="1"/>
</dbReference>
<dbReference type="FunFam" id="1.10.1540.10:FF:000002">
    <property type="entry name" value="WD repeat and FYVE domain containing 3"/>
    <property type="match status" value="1"/>
</dbReference>
<dbReference type="CDD" id="cd15719">
    <property type="entry name" value="FYVE_WDFY3"/>
    <property type="match status" value="1"/>
</dbReference>
<feature type="domain" description="BEACH" evidence="11">
    <location>
        <begin position="2597"/>
        <end position="2913"/>
    </location>
</feature>
<keyword evidence="5" id="KW-0862">Zinc</keyword>
<dbReference type="SUPFAM" id="SSF81837">
    <property type="entry name" value="BEACH domain"/>
    <property type="match status" value="1"/>
</dbReference>
<dbReference type="SMART" id="SM01026">
    <property type="entry name" value="Beach"/>
    <property type="match status" value="1"/>
</dbReference>
<evidence type="ECO:0000256" key="4">
    <source>
        <dbReference type="ARBA" id="ARBA00022771"/>
    </source>
</evidence>
<dbReference type="GO" id="GO:0008270">
    <property type="term" value="F:zinc ion binding"/>
    <property type="evidence" value="ECO:0007669"/>
    <property type="project" value="UniProtKB-KW"/>
</dbReference>
<dbReference type="InterPro" id="IPR011993">
    <property type="entry name" value="PH-like_dom_sf"/>
</dbReference>
<evidence type="ECO:0000256" key="3">
    <source>
        <dbReference type="ARBA" id="ARBA00022737"/>
    </source>
</evidence>
<dbReference type="PANTHER" id="PTHR46108">
    <property type="entry name" value="BLUE CHEESE"/>
    <property type="match status" value="1"/>
</dbReference>
<dbReference type="CDD" id="cd01201">
    <property type="entry name" value="PH_BEACH"/>
    <property type="match status" value="1"/>
</dbReference>
<evidence type="ECO:0000259" key="12">
    <source>
        <dbReference type="PROSITE" id="PS51783"/>
    </source>
</evidence>
<dbReference type="InterPro" id="IPR016024">
    <property type="entry name" value="ARM-type_fold"/>
</dbReference>
<feature type="compositionally biased region" description="Acidic residues" evidence="8">
    <location>
        <begin position="2350"/>
        <end position="2371"/>
    </location>
</feature>
<keyword evidence="9" id="KW-0472">Membrane</keyword>
<dbReference type="Pfam" id="PF14844">
    <property type="entry name" value="PH_BEACH"/>
    <property type="match status" value="1"/>
</dbReference>
<dbReference type="Proteomes" id="UP000038040">
    <property type="component" value="Unplaced"/>
</dbReference>
<protein>
    <submittedName>
        <fullName evidence="14">WD repeat and FYVE domain-containing protein 3</fullName>
    </submittedName>
</protein>
<keyword evidence="2" id="KW-0479">Metal-binding</keyword>
<dbReference type="InterPro" id="IPR011989">
    <property type="entry name" value="ARM-like"/>
</dbReference>
<dbReference type="Pfam" id="PF00400">
    <property type="entry name" value="WD40"/>
    <property type="match status" value="2"/>
</dbReference>
<evidence type="ECO:0000313" key="13">
    <source>
        <dbReference type="Proteomes" id="UP000038040"/>
    </source>
</evidence>
<evidence type="ECO:0000259" key="10">
    <source>
        <dbReference type="PROSITE" id="PS50178"/>
    </source>
</evidence>
<feature type="domain" description="FYVE-type" evidence="10">
    <location>
        <begin position="3346"/>
        <end position="3406"/>
    </location>
</feature>
<evidence type="ECO:0000259" key="11">
    <source>
        <dbReference type="PROSITE" id="PS50197"/>
    </source>
</evidence>
<name>A0A0N4UMZ7_DRAME</name>
<proteinExistence type="predicted"/>
<dbReference type="InterPro" id="IPR023362">
    <property type="entry name" value="PH-BEACH_dom"/>
</dbReference>
<dbReference type="SMART" id="SM00320">
    <property type="entry name" value="WD40"/>
    <property type="match status" value="5"/>
</dbReference>
<evidence type="ECO:0000256" key="9">
    <source>
        <dbReference type="SAM" id="Phobius"/>
    </source>
</evidence>
<evidence type="ECO:0000256" key="5">
    <source>
        <dbReference type="ARBA" id="ARBA00022833"/>
    </source>
</evidence>
<dbReference type="CDD" id="cd06071">
    <property type="entry name" value="Beach"/>
    <property type="match status" value="1"/>
</dbReference>
<dbReference type="PROSITE" id="PS51783">
    <property type="entry name" value="PH_BEACH"/>
    <property type="match status" value="1"/>
</dbReference>
<feature type="region of interest" description="Disordered" evidence="8">
    <location>
        <begin position="3216"/>
        <end position="3243"/>
    </location>
</feature>
<dbReference type="PROSITE" id="PS50197">
    <property type="entry name" value="BEACH"/>
    <property type="match status" value="1"/>
</dbReference>
<organism evidence="13 14">
    <name type="scientific">Dracunculus medinensis</name>
    <name type="common">Guinea worm</name>
    <dbReference type="NCBI Taxonomy" id="318479"/>
    <lineage>
        <taxon>Eukaryota</taxon>
        <taxon>Metazoa</taxon>
        <taxon>Ecdysozoa</taxon>
        <taxon>Nematoda</taxon>
        <taxon>Chromadorea</taxon>
        <taxon>Rhabditida</taxon>
        <taxon>Spirurina</taxon>
        <taxon>Dracunculoidea</taxon>
        <taxon>Dracunculidae</taxon>
        <taxon>Dracunculus</taxon>
    </lineage>
</organism>
<evidence type="ECO:0000256" key="7">
    <source>
        <dbReference type="PROSITE-ProRule" id="PRU00221"/>
    </source>
</evidence>
<dbReference type="InterPro" id="IPR017455">
    <property type="entry name" value="Znf_FYVE-rel"/>
</dbReference>
<dbReference type="SUPFAM" id="SSF57903">
    <property type="entry name" value="FYVE/PHD zinc finger"/>
    <property type="match status" value="1"/>
</dbReference>
<dbReference type="PROSITE" id="PS50082">
    <property type="entry name" value="WD_REPEATS_2"/>
    <property type="match status" value="1"/>
</dbReference>
<evidence type="ECO:0000256" key="8">
    <source>
        <dbReference type="SAM" id="MobiDB-lite"/>
    </source>
</evidence>
<dbReference type="SUPFAM" id="SSF50978">
    <property type="entry name" value="WD40 repeat-like"/>
    <property type="match status" value="1"/>
</dbReference>
<dbReference type="WBParaSite" id="DME_0000925701-mRNA-1">
    <property type="protein sequence ID" value="DME_0000925701-mRNA-1"/>
    <property type="gene ID" value="DME_0000925701"/>
</dbReference>
<feature type="compositionally biased region" description="Polar residues" evidence="8">
    <location>
        <begin position="2328"/>
        <end position="2342"/>
    </location>
</feature>
<dbReference type="SMART" id="SM00064">
    <property type="entry name" value="FYVE"/>
    <property type="match status" value="1"/>
</dbReference>
<keyword evidence="9" id="KW-1133">Transmembrane helix</keyword>
<dbReference type="InterPro" id="IPR015943">
    <property type="entry name" value="WD40/YVTN_repeat-like_dom_sf"/>
</dbReference>
<dbReference type="InterPro" id="IPR051944">
    <property type="entry name" value="BEACH_domain_protein"/>
</dbReference>
<keyword evidence="1 7" id="KW-0853">WD repeat</keyword>
<accession>A0A0N4UMZ7</accession>
<feature type="repeat" description="WD" evidence="7">
    <location>
        <begin position="3049"/>
        <end position="3090"/>
    </location>
</feature>
<dbReference type="PANTHER" id="PTHR46108:SF4">
    <property type="entry name" value="BLUE CHEESE"/>
    <property type="match status" value="1"/>
</dbReference>
<dbReference type="Gene3D" id="1.10.1540.10">
    <property type="entry name" value="BEACH domain"/>
    <property type="match status" value="1"/>
</dbReference>
<keyword evidence="4 6" id="KW-0863">Zinc-finger</keyword>
<dbReference type="Pfam" id="PF23295">
    <property type="entry name" value="Arm_4"/>
    <property type="match status" value="1"/>
</dbReference>
<evidence type="ECO:0000256" key="6">
    <source>
        <dbReference type="PROSITE-ProRule" id="PRU00091"/>
    </source>
</evidence>
<dbReference type="Gene3D" id="2.30.29.30">
    <property type="entry name" value="Pleckstrin-homology domain (PH domain)/Phosphotyrosine-binding domain (PTB)"/>
    <property type="match status" value="1"/>
</dbReference>
<evidence type="ECO:0000256" key="2">
    <source>
        <dbReference type="ARBA" id="ARBA00022723"/>
    </source>
</evidence>
<dbReference type="SUPFAM" id="SSF50729">
    <property type="entry name" value="PH domain-like"/>
    <property type="match status" value="1"/>
</dbReference>